<dbReference type="RefSeq" id="WP_200352202.1">
    <property type="nucleotide sequence ID" value="NZ_BAABHZ010000001.1"/>
</dbReference>
<dbReference type="AlphaFoldDB" id="A0A934R5C0"/>
<dbReference type="Pfam" id="PF02585">
    <property type="entry name" value="PIG-L"/>
    <property type="match status" value="1"/>
</dbReference>
<keyword evidence="2" id="KW-1185">Reference proteome</keyword>
<sequence length="285" mass="31462">MKFHQPNAELFIPDGSPEAEALRRTTHLGIGAHQDDLEFMAFHGILRCFARDDQWFGGVTCTNGAGSSRTGPYAGFSDQEMMSIRRQEQNTAAVIGGYSAMIQLDHPSSVVKSATEQGLKNDLKEILAATRPDVVYTHNLADKHDTHIGVAVAALLAMRELPREQRPKQVIGCEVWRGLDWLSDEDKLLMDVSNRDNLAASLNGVFDSQIAGGKRYDLATLGRRAANATFFNSHATDASTQLIFGMDLTPLVEDDTLDVADHVCAHVEKFRNDVRDKLNQRLGKI</sequence>
<accession>A0A934R5C0</accession>
<dbReference type="Gene3D" id="3.40.50.10320">
    <property type="entry name" value="LmbE-like"/>
    <property type="match status" value="1"/>
</dbReference>
<dbReference type="Proteomes" id="UP000600139">
    <property type="component" value="Unassembled WGS sequence"/>
</dbReference>
<reference evidence="1" key="1">
    <citation type="submission" date="2021-01" db="EMBL/GenBank/DDBJ databases">
        <title>Modified the classification status of verrucomicrobia.</title>
        <authorList>
            <person name="Feng X."/>
        </authorList>
    </citation>
    <scope>NUCLEOTIDE SEQUENCE</scope>
    <source>
        <strain evidence="1">JCM 18052</strain>
    </source>
</reference>
<gene>
    <name evidence="1" type="ORF">JIN84_16675</name>
</gene>
<organism evidence="1 2">
    <name type="scientific">Luteolibacter yonseiensis</name>
    <dbReference type="NCBI Taxonomy" id="1144680"/>
    <lineage>
        <taxon>Bacteria</taxon>
        <taxon>Pseudomonadati</taxon>
        <taxon>Verrucomicrobiota</taxon>
        <taxon>Verrucomicrobiia</taxon>
        <taxon>Verrucomicrobiales</taxon>
        <taxon>Verrucomicrobiaceae</taxon>
        <taxon>Luteolibacter</taxon>
    </lineage>
</organism>
<dbReference type="InterPro" id="IPR024078">
    <property type="entry name" value="LmbE-like_dom_sf"/>
</dbReference>
<dbReference type="EMBL" id="JAENIK010000012">
    <property type="protein sequence ID" value="MBK1817257.1"/>
    <property type="molecule type" value="Genomic_DNA"/>
</dbReference>
<proteinExistence type="predicted"/>
<dbReference type="SUPFAM" id="SSF102588">
    <property type="entry name" value="LmbE-like"/>
    <property type="match status" value="1"/>
</dbReference>
<protein>
    <submittedName>
        <fullName evidence="1">PIG-L family deacetylase</fullName>
    </submittedName>
</protein>
<evidence type="ECO:0000313" key="1">
    <source>
        <dbReference type="EMBL" id="MBK1817257.1"/>
    </source>
</evidence>
<dbReference type="InterPro" id="IPR003737">
    <property type="entry name" value="GlcNAc_PI_deacetylase-related"/>
</dbReference>
<evidence type="ECO:0000313" key="2">
    <source>
        <dbReference type="Proteomes" id="UP000600139"/>
    </source>
</evidence>
<name>A0A934R5C0_9BACT</name>
<comment type="caution">
    <text evidence="1">The sequence shown here is derived from an EMBL/GenBank/DDBJ whole genome shotgun (WGS) entry which is preliminary data.</text>
</comment>